<accession>B0W9G9</accession>
<name>B0W9G9_CULQU</name>
<dbReference type="KEGG" id="cqu:CpipJ_CPIJ003780"/>
<dbReference type="Proteomes" id="UP000002320">
    <property type="component" value="Unassembled WGS sequence"/>
</dbReference>
<organism>
    <name type="scientific">Culex quinquefasciatus</name>
    <name type="common">Southern house mosquito</name>
    <name type="synonym">Culex pungens</name>
    <dbReference type="NCBI Taxonomy" id="7176"/>
    <lineage>
        <taxon>Eukaryota</taxon>
        <taxon>Metazoa</taxon>
        <taxon>Ecdysozoa</taxon>
        <taxon>Arthropoda</taxon>
        <taxon>Hexapoda</taxon>
        <taxon>Insecta</taxon>
        <taxon>Pterygota</taxon>
        <taxon>Neoptera</taxon>
        <taxon>Endopterygota</taxon>
        <taxon>Diptera</taxon>
        <taxon>Nematocera</taxon>
        <taxon>Culicoidea</taxon>
        <taxon>Culicidae</taxon>
        <taxon>Culicinae</taxon>
        <taxon>Culicini</taxon>
        <taxon>Culex</taxon>
        <taxon>Culex</taxon>
    </lineage>
</organism>
<evidence type="ECO:0000313" key="3">
    <source>
        <dbReference type="Proteomes" id="UP000002320"/>
    </source>
</evidence>
<evidence type="ECO:0000313" key="2">
    <source>
        <dbReference type="EnsemblMetazoa" id="CPIJ003780-PA"/>
    </source>
</evidence>
<dbReference type="InParanoid" id="B0W9G9"/>
<evidence type="ECO:0000313" key="1">
    <source>
        <dbReference type="EMBL" id="EDS40194.1"/>
    </source>
</evidence>
<dbReference type="VEuPathDB" id="VectorBase:CPIJ003780"/>
<dbReference type="EnsemblMetazoa" id="CPIJ003780-RA">
    <property type="protein sequence ID" value="CPIJ003780-PA"/>
    <property type="gene ID" value="CPIJ003780"/>
</dbReference>
<dbReference type="AlphaFoldDB" id="B0W9G9"/>
<dbReference type="HOGENOM" id="CLU_2724709_0_0_1"/>
<sequence length="72" mass="7875">MEATEFFTTNCGSAVSKSWRCRRCAGRGRITESTVEEDGKGVDPPTLEEVAKAVKELKNGKSTDFRPNFSCG</sequence>
<proteinExistence type="predicted"/>
<protein>
    <submittedName>
        <fullName evidence="1 2">Uncharacterized protein</fullName>
    </submittedName>
</protein>
<reference evidence="1" key="1">
    <citation type="submission" date="2007-03" db="EMBL/GenBank/DDBJ databases">
        <title>Annotation of Culex pipiens quinquefasciatus.</title>
        <authorList>
            <consortium name="The Broad Institute Genome Sequencing Platform"/>
            <person name="Atkinson P.W."/>
            <person name="Hemingway J."/>
            <person name="Christensen B.M."/>
            <person name="Higgs S."/>
            <person name="Kodira C."/>
            <person name="Hannick L."/>
            <person name="Megy K."/>
            <person name="O'Leary S."/>
            <person name="Pearson M."/>
            <person name="Haas B.J."/>
            <person name="Mauceli E."/>
            <person name="Wortman J.R."/>
            <person name="Lee N.H."/>
            <person name="Guigo R."/>
            <person name="Stanke M."/>
            <person name="Alvarado L."/>
            <person name="Amedeo P."/>
            <person name="Antoine C.H."/>
            <person name="Arensburger P."/>
            <person name="Bidwell S.L."/>
            <person name="Crawford M."/>
            <person name="Camaro F."/>
            <person name="Devon K."/>
            <person name="Engels R."/>
            <person name="Hammond M."/>
            <person name="Howarth C."/>
            <person name="Koehrsen M."/>
            <person name="Lawson D."/>
            <person name="Montgomery P."/>
            <person name="Nene V."/>
            <person name="Nusbaum C."/>
            <person name="Puiu D."/>
            <person name="Romero-Severson J."/>
            <person name="Severson D.W."/>
            <person name="Shumway M."/>
            <person name="Sisk P."/>
            <person name="Stolte C."/>
            <person name="Zeng Q."/>
            <person name="Eisenstadt E."/>
            <person name="Fraser-Liggett C."/>
            <person name="Strausberg R."/>
            <person name="Galagan J."/>
            <person name="Birren B."/>
            <person name="Collins F.H."/>
        </authorList>
    </citation>
    <scope>NUCLEOTIDE SEQUENCE [LARGE SCALE GENOMIC DNA]</scope>
    <source>
        <strain evidence="1">JHB</strain>
    </source>
</reference>
<dbReference type="EMBL" id="DS231864">
    <property type="protein sequence ID" value="EDS40194.1"/>
    <property type="molecule type" value="Genomic_DNA"/>
</dbReference>
<keyword evidence="3" id="KW-1185">Reference proteome</keyword>
<gene>
    <name evidence="2" type="primary">6035117</name>
    <name evidence="1" type="ORF">CpipJ_CPIJ003780</name>
</gene>
<reference evidence="2" key="2">
    <citation type="submission" date="2020-05" db="UniProtKB">
        <authorList>
            <consortium name="EnsemblMetazoa"/>
        </authorList>
    </citation>
    <scope>IDENTIFICATION</scope>
    <source>
        <strain evidence="2">JHB</strain>
    </source>
</reference>